<dbReference type="STRING" id="747725.A0A168M619"/>
<dbReference type="Proteomes" id="UP000077051">
    <property type="component" value="Unassembled WGS sequence"/>
</dbReference>
<evidence type="ECO:0000256" key="2">
    <source>
        <dbReference type="SAM" id="MobiDB-lite"/>
    </source>
</evidence>
<comment type="similarity">
    <text evidence="1">Belongs to the eukaryotic initiation factor 4E family.</text>
</comment>
<protein>
    <recommendedName>
        <fullName evidence="5">Translation initiation factor eIF4e</fullName>
    </recommendedName>
</protein>
<dbReference type="OrthoDB" id="17977at2759"/>
<dbReference type="SUPFAM" id="SSF55418">
    <property type="entry name" value="eIF4e-like"/>
    <property type="match status" value="1"/>
</dbReference>
<keyword evidence="1" id="KW-0396">Initiation factor</keyword>
<evidence type="ECO:0008006" key="5">
    <source>
        <dbReference type="Google" id="ProtNLM"/>
    </source>
</evidence>
<feature type="compositionally biased region" description="Polar residues" evidence="2">
    <location>
        <begin position="236"/>
        <end position="253"/>
    </location>
</feature>
<evidence type="ECO:0000313" key="3">
    <source>
        <dbReference type="EMBL" id="OAD04436.1"/>
    </source>
</evidence>
<keyword evidence="4" id="KW-1185">Reference proteome</keyword>
<name>A0A168M619_MUCCL</name>
<comment type="caution">
    <text evidence="3">The sequence shown here is derived from an EMBL/GenBank/DDBJ whole genome shotgun (WGS) entry which is preliminary data.</text>
</comment>
<evidence type="ECO:0000256" key="1">
    <source>
        <dbReference type="RuleBase" id="RU004374"/>
    </source>
</evidence>
<dbReference type="EMBL" id="AMYB01000003">
    <property type="protein sequence ID" value="OAD04436.1"/>
    <property type="molecule type" value="Genomic_DNA"/>
</dbReference>
<dbReference type="GO" id="GO:0003743">
    <property type="term" value="F:translation initiation factor activity"/>
    <property type="evidence" value="ECO:0007669"/>
    <property type="project" value="UniProtKB-KW"/>
</dbReference>
<dbReference type="GO" id="GO:0000340">
    <property type="term" value="F:RNA 7-methylguanosine cap binding"/>
    <property type="evidence" value="ECO:0007669"/>
    <property type="project" value="TreeGrafter"/>
</dbReference>
<dbReference type="PANTHER" id="PTHR11960:SF71">
    <property type="entry name" value="TRANSLATION INITIATION FACTOR 4E"/>
    <property type="match status" value="1"/>
</dbReference>
<keyword evidence="1" id="KW-0694">RNA-binding</keyword>
<organism evidence="3 4">
    <name type="scientific">Mucor lusitanicus CBS 277.49</name>
    <dbReference type="NCBI Taxonomy" id="747725"/>
    <lineage>
        <taxon>Eukaryota</taxon>
        <taxon>Fungi</taxon>
        <taxon>Fungi incertae sedis</taxon>
        <taxon>Mucoromycota</taxon>
        <taxon>Mucoromycotina</taxon>
        <taxon>Mucoromycetes</taxon>
        <taxon>Mucorales</taxon>
        <taxon>Mucorineae</taxon>
        <taxon>Mucoraceae</taxon>
        <taxon>Mucor</taxon>
    </lineage>
</organism>
<dbReference type="VEuPathDB" id="FungiDB:MUCCIDRAFT_79546"/>
<dbReference type="InterPro" id="IPR023398">
    <property type="entry name" value="TIF_eIF4e-like"/>
</dbReference>
<feature type="compositionally biased region" description="Polar residues" evidence="2">
    <location>
        <begin position="119"/>
        <end position="139"/>
    </location>
</feature>
<keyword evidence="1" id="KW-0648">Protein biosynthesis</keyword>
<dbReference type="AlphaFoldDB" id="A0A168M619"/>
<accession>A0A168M619</accession>
<evidence type="ECO:0000313" key="4">
    <source>
        <dbReference type="Proteomes" id="UP000077051"/>
    </source>
</evidence>
<proteinExistence type="inferred from homology"/>
<sequence length="531" mass="60347">MAAHHHASARIDHGNHFDMRSTEQFTSEQSIFHQQHRDQNKLLIHIPALSPKSHYYPSLFLSTAETETSTKKPLKVSRALLKATSKTPLDAGLDNVLFVSTLDSYWTRTTSYRMKRHTSNGSGTQDSDNTIHASTLTTRRYSHPDTDKAPPMPTKPMMECPSVPCSTSSSSSSSNRTSANYDMRRLSFQSDAASTELIRRFSSESTTSSLSSISSFILESHSKLHQQQQKVREASSDAQTSHPVALAHSSSIQAAEAPTAEPLNRDPGHVCDTMQSPSKEMQQIQGTSIKEEDEEEDRLPIWADPIKVKENPTRFQYTKSYLQQRDMLRDHSLPLIKPCVFHFSDTSTDSRVTRQNKRAEQYMSTVKPIFECGSVWEFAARWRAFKEKCNKKPSQLTVNQNIFCFIHGVEPLWEDPVNKDGGRFFVTVYDNQHLDELFEWILCAFVGGNFVSDGVVGVAVSKRFRGNRIEFWFDKSADESKMPDFKYVFSLCGCMYLCLTDITPERNKLYDLLASTCHDVIKAGRYKKHFD</sequence>
<feature type="region of interest" description="Disordered" evidence="2">
    <location>
        <begin position="115"/>
        <end position="182"/>
    </location>
</feature>
<dbReference type="InterPro" id="IPR001040">
    <property type="entry name" value="TIF_eIF_4E"/>
</dbReference>
<feature type="region of interest" description="Disordered" evidence="2">
    <location>
        <begin position="224"/>
        <end position="297"/>
    </location>
</feature>
<feature type="compositionally biased region" description="Low complexity" evidence="2">
    <location>
        <begin position="166"/>
        <end position="178"/>
    </location>
</feature>
<dbReference type="Gene3D" id="3.30.760.10">
    <property type="entry name" value="RNA Cap, Translation Initiation Factor Eif4e"/>
    <property type="match status" value="1"/>
</dbReference>
<feature type="compositionally biased region" description="Polar residues" evidence="2">
    <location>
        <begin position="273"/>
        <end position="288"/>
    </location>
</feature>
<reference evidence="3 4" key="1">
    <citation type="submission" date="2015-06" db="EMBL/GenBank/DDBJ databases">
        <title>Expansion of signal transduction pathways in fungi by whole-genome duplication.</title>
        <authorList>
            <consortium name="DOE Joint Genome Institute"/>
            <person name="Corrochano L.M."/>
            <person name="Kuo A."/>
            <person name="Marcet-Houben M."/>
            <person name="Polaino S."/>
            <person name="Salamov A."/>
            <person name="Villalobos J.M."/>
            <person name="Alvarez M.I."/>
            <person name="Avalos J."/>
            <person name="Benito E.P."/>
            <person name="Benoit I."/>
            <person name="Burger G."/>
            <person name="Camino L.P."/>
            <person name="Canovas D."/>
            <person name="Cerda-Olmedo E."/>
            <person name="Cheng J.-F."/>
            <person name="Dominguez A."/>
            <person name="Elias M."/>
            <person name="Eslava A.P."/>
            <person name="Glaser F."/>
            <person name="Grimwood J."/>
            <person name="Gutierrez G."/>
            <person name="Heitman J."/>
            <person name="Henrissat B."/>
            <person name="Iturriaga E.A."/>
            <person name="Lang B.F."/>
            <person name="Lavin J.L."/>
            <person name="Lee S."/>
            <person name="Li W."/>
            <person name="Lindquist E."/>
            <person name="Lopez-Garcia S."/>
            <person name="Luque E.M."/>
            <person name="Marcos A.T."/>
            <person name="Martin J."/>
            <person name="Mccluskey K."/>
            <person name="Medina H.R."/>
            <person name="Miralles-Duran A."/>
            <person name="Miyazaki A."/>
            <person name="Munoz-Torres E."/>
            <person name="Oguiza J.A."/>
            <person name="Ohm R."/>
            <person name="Olmedo M."/>
            <person name="Orejas M."/>
            <person name="Ortiz-Castellanos L."/>
            <person name="Pisabarro A.G."/>
            <person name="Rodriguez-Romero J."/>
            <person name="Ruiz-Herrera J."/>
            <person name="Ruiz-Vazquez R."/>
            <person name="Sanz C."/>
            <person name="Schackwitz W."/>
            <person name="Schmutz J."/>
            <person name="Shahriari M."/>
            <person name="Shelest E."/>
            <person name="Silva-Franco F."/>
            <person name="Soanes D."/>
            <person name="Syed K."/>
            <person name="Tagua V.G."/>
            <person name="Talbot N.J."/>
            <person name="Thon M."/>
            <person name="De Vries R.P."/>
            <person name="Wiebenga A."/>
            <person name="Yadav J.S."/>
            <person name="Braun E.L."/>
            <person name="Baker S."/>
            <person name="Garre V."/>
            <person name="Horwitz B."/>
            <person name="Torres-Martinez S."/>
            <person name="Idnurm A."/>
            <person name="Herrera-Estrella A."/>
            <person name="Gabaldon T."/>
            <person name="Grigoriev I.V."/>
        </authorList>
    </citation>
    <scope>NUCLEOTIDE SEQUENCE [LARGE SCALE GENOMIC DNA]</scope>
    <source>
        <strain evidence="3 4">CBS 277.49</strain>
    </source>
</reference>
<gene>
    <name evidence="3" type="ORF">MUCCIDRAFT_79546</name>
</gene>
<dbReference type="PANTHER" id="PTHR11960">
    <property type="entry name" value="EUKARYOTIC TRANSLATION INITIATION FACTOR 4E RELATED"/>
    <property type="match status" value="1"/>
</dbReference>
<dbReference type="GO" id="GO:0016281">
    <property type="term" value="C:eukaryotic translation initiation factor 4F complex"/>
    <property type="evidence" value="ECO:0007669"/>
    <property type="project" value="TreeGrafter"/>
</dbReference>
<dbReference type="Pfam" id="PF01652">
    <property type="entry name" value="IF4E"/>
    <property type="match status" value="1"/>
</dbReference>